<evidence type="ECO:0008006" key="4">
    <source>
        <dbReference type="Google" id="ProtNLM"/>
    </source>
</evidence>
<gene>
    <name evidence="2" type="ORF">BKA00_005694</name>
</gene>
<name>A0A7X0G3H9_9ACTN</name>
<sequence>MRRSSALLATAALTSPLFLAPGAAHADATDVTTRAASVTVEKETTVITGRLWPKLTVSPGTVMTVNGRVLRQGSTGPEPVEGLEIQLDVPPDLLEAGSIKTTRTFADGSFRAAFTVGRQLGKSGAVTARFEGNESLTGSQVGLGTVNVRNYSEITDFNAFPEPLAYRDTIVAHGRLDVRPDYTNVTSLPVYLEYSLDGTTWKVWASQTLARPGSLYFNSEKAVTKDAYWRVRYPGSDLTMPVVSKTDFVDVKYRTQWYNFNASPEPVKKGGTITVKGQLYRFRDKAGPGPNAPVYVYFKAAGTTTYKQVAATKTDANGWFAKTFKASVDGTWKAVYKETSGYLGSTSDGDAVDVR</sequence>
<dbReference type="EMBL" id="JACHMQ010000001">
    <property type="protein sequence ID" value="MBB6398780.1"/>
    <property type="molecule type" value="Genomic_DNA"/>
</dbReference>
<reference evidence="2 3" key="1">
    <citation type="submission" date="2020-08" db="EMBL/GenBank/DDBJ databases">
        <title>Sequencing the genomes of 1000 actinobacteria strains.</title>
        <authorList>
            <person name="Klenk H.-P."/>
        </authorList>
    </citation>
    <scope>NUCLEOTIDE SEQUENCE [LARGE SCALE GENOMIC DNA]</scope>
    <source>
        <strain evidence="2 3">DSM 43675</strain>
    </source>
</reference>
<feature type="chain" id="PRO_5031346483" description="Htaa domain-containing protein" evidence="1">
    <location>
        <begin position="27"/>
        <end position="355"/>
    </location>
</feature>
<dbReference type="AlphaFoldDB" id="A0A7X0G3H9"/>
<comment type="caution">
    <text evidence="2">The sequence shown here is derived from an EMBL/GenBank/DDBJ whole genome shotgun (WGS) entry which is preliminary data.</text>
</comment>
<keyword evidence="1" id="KW-0732">Signal</keyword>
<keyword evidence="3" id="KW-1185">Reference proteome</keyword>
<dbReference type="RefSeq" id="WP_185030043.1">
    <property type="nucleotide sequence ID" value="NZ_JACHMQ010000001.1"/>
</dbReference>
<organism evidence="2 3">
    <name type="scientific">Actinomadura coerulea</name>
    <dbReference type="NCBI Taxonomy" id="46159"/>
    <lineage>
        <taxon>Bacteria</taxon>
        <taxon>Bacillati</taxon>
        <taxon>Actinomycetota</taxon>
        <taxon>Actinomycetes</taxon>
        <taxon>Streptosporangiales</taxon>
        <taxon>Thermomonosporaceae</taxon>
        <taxon>Actinomadura</taxon>
    </lineage>
</organism>
<evidence type="ECO:0000313" key="2">
    <source>
        <dbReference type="EMBL" id="MBB6398780.1"/>
    </source>
</evidence>
<feature type="signal peptide" evidence="1">
    <location>
        <begin position="1"/>
        <end position="26"/>
    </location>
</feature>
<proteinExistence type="predicted"/>
<dbReference type="Proteomes" id="UP000546324">
    <property type="component" value="Unassembled WGS sequence"/>
</dbReference>
<evidence type="ECO:0000256" key="1">
    <source>
        <dbReference type="SAM" id="SignalP"/>
    </source>
</evidence>
<accession>A0A7X0G3H9</accession>
<evidence type="ECO:0000313" key="3">
    <source>
        <dbReference type="Proteomes" id="UP000546324"/>
    </source>
</evidence>
<protein>
    <recommendedName>
        <fullName evidence="4">Htaa domain-containing protein</fullName>
    </recommendedName>
</protein>